<comment type="caution">
    <text evidence="1">The sequence shown here is derived from an EMBL/GenBank/DDBJ whole genome shotgun (WGS) entry which is preliminary data.</text>
</comment>
<dbReference type="AlphaFoldDB" id="A0A8X7QTU5"/>
<evidence type="ECO:0000313" key="1">
    <source>
        <dbReference type="EMBL" id="KAG2275817.1"/>
    </source>
</evidence>
<dbReference type="Proteomes" id="UP000886595">
    <property type="component" value="Unassembled WGS sequence"/>
</dbReference>
<dbReference type="EMBL" id="JAAMPC010000012">
    <property type="protein sequence ID" value="KAG2275817.1"/>
    <property type="molecule type" value="Genomic_DNA"/>
</dbReference>
<organism evidence="1 2">
    <name type="scientific">Brassica carinata</name>
    <name type="common">Ethiopian mustard</name>
    <name type="synonym">Abyssinian cabbage</name>
    <dbReference type="NCBI Taxonomy" id="52824"/>
    <lineage>
        <taxon>Eukaryota</taxon>
        <taxon>Viridiplantae</taxon>
        <taxon>Streptophyta</taxon>
        <taxon>Embryophyta</taxon>
        <taxon>Tracheophyta</taxon>
        <taxon>Spermatophyta</taxon>
        <taxon>Magnoliopsida</taxon>
        <taxon>eudicotyledons</taxon>
        <taxon>Gunneridae</taxon>
        <taxon>Pentapetalae</taxon>
        <taxon>rosids</taxon>
        <taxon>malvids</taxon>
        <taxon>Brassicales</taxon>
        <taxon>Brassicaceae</taxon>
        <taxon>Brassiceae</taxon>
        <taxon>Brassica</taxon>
    </lineage>
</organism>
<accession>A0A8X7QTU5</accession>
<dbReference type="OrthoDB" id="10398205at2759"/>
<reference evidence="1 2" key="1">
    <citation type="submission" date="2020-02" db="EMBL/GenBank/DDBJ databases">
        <authorList>
            <person name="Ma Q."/>
            <person name="Huang Y."/>
            <person name="Song X."/>
            <person name="Pei D."/>
        </authorList>
    </citation>
    <scope>NUCLEOTIDE SEQUENCE [LARGE SCALE GENOMIC DNA]</scope>
    <source>
        <strain evidence="1">Sxm20200214</strain>
        <tissue evidence="1">Leaf</tissue>
    </source>
</reference>
<name>A0A8X7QTU5_BRACI</name>
<keyword evidence="2" id="KW-1185">Reference proteome</keyword>
<sequence>MGSPYIVVERSVGHVRLFHILKYGRIVLSGKIPFCPEAVLEARVGASLPLITLVRHRSRGITCAIVSAGAALSQQAFLRQDIAPVNPFSRFRFRHGSCGSLEESRLPLSRPGSVADVKVDAHDVRARTTLFELI</sequence>
<protein>
    <submittedName>
        <fullName evidence="1">Uncharacterized protein</fullName>
    </submittedName>
</protein>
<proteinExistence type="predicted"/>
<gene>
    <name evidence="1" type="ORF">Bca52824_058372</name>
</gene>
<evidence type="ECO:0000313" key="2">
    <source>
        <dbReference type="Proteomes" id="UP000886595"/>
    </source>
</evidence>